<dbReference type="VEuPathDB" id="GiardiaDB:GMRT_10592"/>
<dbReference type="PANTHER" id="PTHR14150:SF12">
    <property type="entry name" value="U3 SMALL NUCLEOLAR RNA-ASSOCIATED PROTEIN 14 HOMOLOG A"/>
    <property type="match status" value="1"/>
</dbReference>
<comment type="caution">
    <text evidence="6">The sequence shown here is derived from an EMBL/GenBank/DDBJ whole genome shotgun (WGS) entry which is preliminary data.</text>
</comment>
<dbReference type="InterPro" id="IPR006709">
    <property type="entry name" value="SSU_processome_Utp14"/>
</dbReference>
<gene>
    <name evidence="6" type="ORF">GMRT_10592</name>
</gene>
<evidence type="ECO:0000256" key="5">
    <source>
        <dbReference type="SAM" id="MobiDB-lite"/>
    </source>
</evidence>
<evidence type="ECO:0000256" key="3">
    <source>
        <dbReference type="ARBA" id="ARBA00023242"/>
    </source>
</evidence>
<proteinExistence type="predicted"/>
<evidence type="ECO:0000256" key="4">
    <source>
        <dbReference type="SAM" id="Coils"/>
    </source>
</evidence>
<keyword evidence="7" id="KW-1185">Reference proteome</keyword>
<keyword evidence="2" id="KW-0597">Phosphoprotein</keyword>
<dbReference type="EMBL" id="VDLU01000004">
    <property type="protein sequence ID" value="TNJ26829.1"/>
    <property type="molecule type" value="Genomic_DNA"/>
</dbReference>
<protein>
    <submittedName>
        <fullName evidence="6">Utp14 protein</fullName>
    </submittedName>
</protein>
<sequence>MTDSSSRASSRSASFSSSSDDETTGLLLRKMLPQEDEVKHSNLSGFIRDLMTMTDDNDLVARLANQYGLKSSDPVDVSNTAVSTTQRLARERRLVQKQVFGDLDKWKPVIEAQTGPDVYLKYHRDTDTSTLQSIKQPQNDEITAALTEAGLIFTPPSLDLESQAVTQQEMTRSNAEVARLRALIHYNERKLRAWSKIKSKSFRRIHNREKRLQALEQRQKAKNRHAAIDAHPVMEFDDSLDDELVDQLDTKYSMATQGMTRFQREQARLEPQLQDDEIPDYDPEAKEDTQGVMGLAFMRKALRKQQEFRQNLEELNTMFDEESKEENAKPTQAAPKPSVGLMGRQILGLPVEPQDGSASNGDDADAEPLKEEADEEHPVQNATDPFKPKVIIRPTRRQRRPLTQENPFLRKALHKDEVKEPPSTFTGEIDTTTLPEAPTETALATMFASNEQNDEFLAEKGAMIMNNVRADGEDQDTFLHGWGSWFGEGMSDRKKRQISFKQMARRVALAAELSEKMKLRKDLALSHVALNEARTKEATEMFSAKGIYGVSDVDYAAYLTTAVGPEWQSVTGFYGSIQRNAASTKGQIITPAILPQEYQKQLDLTHDREERLRRHLEQQMKLIHSTKLYSQRRKLKL</sequence>
<evidence type="ECO:0000256" key="2">
    <source>
        <dbReference type="ARBA" id="ARBA00022553"/>
    </source>
</evidence>
<name>A0A4Z1T2M5_GIAMU</name>
<dbReference type="Proteomes" id="UP000315496">
    <property type="component" value="Chromosome 4"/>
</dbReference>
<comment type="subcellular location">
    <subcellularLocation>
        <location evidence="1">Nucleus</location>
        <location evidence="1">Nucleolus</location>
    </subcellularLocation>
</comment>
<evidence type="ECO:0000313" key="7">
    <source>
        <dbReference type="Proteomes" id="UP000315496"/>
    </source>
</evidence>
<dbReference type="GO" id="GO:0006364">
    <property type="term" value="P:rRNA processing"/>
    <property type="evidence" value="ECO:0007669"/>
    <property type="project" value="InterPro"/>
</dbReference>
<evidence type="ECO:0000256" key="1">
    <source>
        <dbReference type="ARBA" id="ARBA00004604"/>
    </source>
</evidence>
<dbReference type="PANTHER" id="PTHR14150">
    <property type="entry name" value="U3 SMALL NUCLEOLAR RNA-ASSOCIATED PROTEIN 14"/>
    <property type="match status" value="1"/>
</dbReference>
<feature type="coiled-coil region" evidence="4">
    <location>
        <begin position="298"/>
        <end position="325"/>
    </location>
</feature>
<accession>A0A4Z1T2M5</accession>
<reference evidence="6 7" key="1">
    <citation type="submission" date="2019-05" db="EMBL/GenBank/DDBJ databases">
        <title>The compact genome of Giardia muris reveals important steps in the evolution of intestinal protozoan parasites.</title>
        <authorList>
            <person name="Xu F."/>
            <person name="Jimenez-Gonzalez A."/>
            <person name="Einarsson E."/>
            <person name="Astvaldsson A."/>
            <person name="Peirasmaki D."/>
            <person name="Eckmann L."/>
            <person name="Andersson J.O."/>
            <person name="Svard S.G."/>
            <person name="Jerlstrom-Hultqvist J."/>
        </authorList>
    </citation>
    <scope>NUCLEOTIDE SEQUENCE [LARGE SCALE GENOMIC DNA]</scope>
    <source>
        <strain evidence="6 7">Roberts-Thomson</strain>
    </source>
</reference>
<dbReference type="Pfam" id="PF04615">
    <property type="entry name" value="Utp14"/>
    <property type="match status" value="2"/>
</dbReference>
<dbReference type="AlphaFoldDB" id="A0A4Z1T2M5"/>
<keyword evidence="4" id="KW-0175">Coiled coil</keyword>
<keyword evidence="3" id="KW-0539">Nucleus</keyword>
<dbReference type="GO" id="GO:0032040">
    <property type="term" value="C:small-subunit processome"/>
    <property type="evidence" value="ECO:0007669"/>
    <property type="project" value="InterPro"/>
</dbReference>
<dbReference type="OrthoDB" id="277439at2759"/>
<feature type="region of interest" description="Disordered" evidence="5">
    <location>
        <begin position="1"/>
        <end position="21"/>
    </location>
</feature>
<feature type="region of interest" description="Disordered" evidence="5">
    <location>
        <begin position="350"/>
        <end position="385"/>
    </location>
</feature>
<organism evidence="6 7">
    <name type="scientific">Giardia muris</name>
    <dbReference type="NCBI Taxonomy" id="5742"/>
    <lineage>
        <taxon>Eukaryota</taxon>
        <taxon>Metamonada</taxon>
        <taxon>Diplomonadida</taxon>
        <taxon>Hexamitidae</taxon>
        <taxon>Giardiinae</taxon>
        <taxon>Giardia</taxon>
    </lineage>
</organism>
<evidence type="ECO:0000313" key="6">
    <source>
        <dbReference type="EMBL" id="TNJ26829.1"/>
    </source>
</evidence>
<feature type="compositionally biased region" description="Low complexity" evidence="5">
    <location>
        <begin position="1"/>
        <end position="18"/>
    </location>
</feature>